<dbReference type="InterPro" id="IPR001242">
    <property type="entry name" value="Condensation_dom"/>
</dbReference>
<keyword evidence="3" id="KW-0436">Ligase</keyword>
<dbReference type="SUPFAM" id="SSF52777">
    <property type="entry name" value="CoA-dependent acyltransferases"/>
    <property type="match status" value="18"/>
</dbReference>
<dbReference type="Gene3D" id="2.30.38.10">
    <property type="entry name" value="Luciferase, Domain 3"/>
    <property type="match status" value="1"/>
</dbReference>
<feature type="region of interest" description="Disordered" evidence="5">
    <location>
        <begin position="1"/>
        <end position="31"/>
    </location>
</feature>
<dbReference type="FunFam" id="3.30.559.30:FF:000005">
    <property type="entry name" value="Nonribosomal peptide synthase Pes1"/>
    <property type="match status" value="3"/>
</dbReference>
<protein>
    <submittedName>
        <fullName evidence="7">Nonribosomal peptide synthase-like protein</fullName>
    </submittedName>
</protein>
<evidence type="ECO:0000256" key="1">
    <source>
        <dbReference type="ARBA" id="ARBA00022450"/>
    </source>
</evidence>
<dbReference type="GO" id="GO:0019748">
    <property type="term" value="P:secondary metabolic process"/>
    <property type="evidence" value="ECO:0007669"/>
    <property type="project" value="UniProtKB-ARBA"/>
</dbReference>
<organism evidence="7 8">
    <name type="scientific">Glonium stellatum</name>
    <dbReference type="NCBI Taxonomy" id="574774"/>
    <lineage>
        <taxon>Eukaryota</taxon>
        <taxon>Fungi</taxon>
        <taxon>Dikarya</taxon>
        <taxon>Ascomycota</taxon>
        <taxon>Pezizomycotina</taxon>
        <taxon>Dothideomycetes</taxon>
        <taxon>Pleosporomycetidae</taxon>
        <taxon>Gloniales</taxon>
        <taxon>Gloniaceae</taxon>
        <taxon>Glonium</taxon>
    </lineage>
</organism>
<dbReference type="Pfam" id="PF00550">
    <property type="entry name" value="PP-binding"/>
    <property type="match status" value="7"/>
</dbReference>
<dbReference type="GO" id="GO:0016874">
    <property type="term" value="F:ligase activity"/>
    <property type="evidence" value="ECO:0007669"/>
    <property type="project" value="UniProtKB-KW"/>
</dbReference>
<dbReference type="PROSITE" id="PS00012">
    <property type="entry name" value="PHOSPHOPANTETHEINE"/>
    <property type="match status" value="2"/>
</dbReference>
<dbReference type="Gene3D" id="3.30.300.30">
    <property type="match status" value="4"/>
</dbReference>
<evidence type="ECO:0000256" key="5">
    <source>
        <dbReference type="SAM" id="MobiDB-lite"/>
    </source>
</evidence>
<dbReference type="CDD" id="cd19542">
    <property type="entry name" value="CT_NRPS-like"/>
    <property type="match status" value="4"/>
</dbReference>
<dbReference type="InterPro" id="IPR020806">
    <property type="entry name" value="PKS_PP-bd"/>
</dbReference>
<dbReference type="InterPro" id="IPR036736">
    <property type="entry name" value="ACP-like_sf"/>
</dbReference>
<dbReference type="FunFam" id="3.30.559.10:FF:000017">
    <property type="entry name" value="Nonribosomal peptide synthase Pes1"/>
    <property type="match status" value="3"/>
</dbReference>
<dbReference type="Gene3D" id="3.40.50.980">
    <property type="match status" value="2"/>
</dbReference>
<dbReference type="PANTHER" id="PTHR45398">
    <property type="match status" value="1"/>
</dbReference>
<dbReference type="EMBL" id="KV749292">
    <property type="protein sequence ID" value="OCL10211.1"/>
    <property type="molecule type" value="Genomic_DNA"/>
</dbReference>
<dbReference type="InterPro" id="IPR006162">
    <property type="entry name" value="Ppantetheine_attach_site"/>
</dbReference>
<feature type="domain" description="Carrier" evidence="6">
    <location>
        <begin position="4211"/>
        <end position="4287"/>
    </location>
</feature>
<dbReference type="CDD" id="cd05918">
    <property type="entry name" value="A_NRPS_SidN3_like"/>
    <property type="match status" value="4"/>
</dbReference>
<feature type="domain" description="Carrier" evidence="6">
    <location>
        <begin position="30"/>
        <end position="106"/>
    </location>
</feature>
<evidence type="ECO:0000313" key="8">
    <source>
        <dbReference type="Proteomes" id="UP000250140"/>
    </source>
</evidence>
<feature type="domain" description="Carrier" evidence="6">
    <location>
        <begin position="6417"/>
        <end position="6493"/>
    </location>
</feature>
<feature type="compositionally biased region" description="Polar residues" evidence="5">
    <location>
        <begin position="6291"/>
        <end position="6317"/>
    </location>
</feature>
<dbReference type="InterPro" id="IPR042099">
    <property type="entry name" value="ANL_N_sf"/>
</dbReference>
<dbReference type="CDD" id="cd19534">
    <property type="entry name" value="E_NRPS"/>
    <property type="match status" value="3"/>
</dbReference>
<feature type="domain" description="Carrier" evidence="6">
    <location>
        <begin position="7076"/>
        <end position="7155"/>
    </location>
</feature>
<accession>A0A8E2F4Y8</accession>
<dbReference type="SMART" id="SM00823">
    <property type="entry name" value="PKS_PP"/>
    <property type="match status" value="5"/>
</dbReference>
<proteinExistence type="inferred from homology"/>
<dbReference type="SUPFAM" id="SSF47336">
    <property type="entry name" value="ACP-like"/>
    <property type="match status" value="7"/>
</dbReference>
<evidence type="ECO:0000313" key="7">
    <source>
        <dbReference type="EMBL" id="OCL10211.1"/>
    </source>
</evidence>
<dbReference type="NCBIfam" id="TIGR01733">
    <property type="entry name" value="AA-adenyl-dom"/>
    <property type="match status" value="4"/>
</dbReference>
<dbReference type="FunFam" id="3.30.300.30:FF:000015">
    <property type="entry name" value="Nonribosomal peptide synthase SidD"/>
    <property type="match status" value="4"/>
</dbReference>
<dbReference type="PROSITE" id="PS00455">
    <property type="entry name" value="AMP_BINDING"/>
    <property type="match status" value="4"/>
</dbReference>
<evidence type="ECO:0000256" key="4">
    <source>
        <dbReference type="ARBA" id="ARBA00029454"/>
    </source>
</evidence>
<dbReference type="FunFam" id="3.30.559.10:FF:000031">
    <property type="entry name" value="Nonribosomal peptide synthase Pes1"/>
    <property type="match status" value="1"/>
</dbReference>
<dbReference type="GO" id="GO:0031177">
    <property type="term" value="F:phosphopantetheine binding"/>
    <property type="evidence" value="ECO:0007669"/>
    <property type="project" value="InterPro"/>
</dbReference>
<keyword evidence="2" id="KW-0597">Phosphoprotein</keyword>
<dbReference type="CDD" id="cd19545">
    <property type="entry name" value="FUM14_C_NRPS-like"/>
    <property type="match status" value="2"/>
</dbReference>
<dbReference type="Gene3D" id="3.30.559.30">
    <property type="entry name" value="Nonribosomal peptide synthetase, condensation domain"/>
    <property type="match status" value="9"/>
</dbReference>
<dbReference type="PROSITE" id="PS50075">
    <property type="entry name" value="CARRIER"/>
    <property type="match status" value="7"/>
</dbReference>
<evidence type="ECO:0000256" key="3">
    <source>
        <dbReference type="ARBA" id="ARBA00022598"/>
    </source>
</evidence>
<name>A0A8E2F4Y8_9PEZI</name>
<dbReference type="FunFam" id="3.40.50.12780:FF:000014">
    <property type="entry name" value="Nonribosomal peptide synthetase 1"/>
    <property type="match status" value="4"/>
</dbReference>
<feature type="domain" description="Carrier" evidence="6">
    <location>
        <begin position="2647"/>
        <end position="2723"/>
    </location>
</feature>
<keyword evidence="1" id="KW-0596">Phosphopantetheine</keyword>
<feature type="region of interest" description="Disordered" evidence="5">
    <location>
        <begin position="6507"/>
        <end position="6529"/>
    </location>
</feature>
<dbReference type="InterPro" id="IPR010071">
    <property type="entry name" value="AA_adenyl_dom"/>
</dbReference>
<feature type="domain" description="Carrier" evidence="6">
    <location>
        <begin position="5293"/>
        <end position="5369"/>
    </location>
</feature>
<dbReference type="FunFam" id="3.30.559.10:FF:000037">
    <property type="entry name" value="Nonribosomal peptide synthase Pes1"/>
    <property type="match status" value="1"/>
</dbReference>
<dbReference type="Gene3D" id="3.40.50.12780">
    <property type="entry name" value="N-terminal domain of ligase-like"/>
    <property type="match status" value="3"/>
</dbReference>
<dbReference type="Pfam" id="PF00501">
    <property type="entry name" value="AMP-binding"/>
    <property type="match status" value="4"/>
</dbReference>
<feature type="compositionally biased region" description="Polar residues" evidence="5">
    <location>
        <begin position="4514"/>
        <end position="4528"/>
    </location>
</feature>
<sequence>MSENSYRQIHPTAEPGGSPEHPDSFSDTSQPPTEIELTLRDIWSYVLNLPPTHVSLKKPFLSLGGDSISAMQTMGQCQKKGIGLTVQEILRSKSITDLASYAKEVQTPCYEEEEEVEKTFDLSPIQYLWFKLPNQNSVKGGHFNQSFFLRIAQNTQECNFRQAIEALISRHSMLRARFSQTSEGTWQQRITNEVTKSYRFRSHAIESQDQATSVIADSQSCLDLVNGPLFAADFFNSKSGDQLVFLVGHHLVIDLVSWRAILEELEELLKDSTTPSMVRPLPFQTWCHLQQEHSQNTQISKVLPASTIPILDFSYWGINDAENTYGNAGNKCFEMDPKTTSLFLSESHNALRTEPVDLLLSTLIHSWSQVFADRAVPAVYNEGHGREPWNPSIDISRTVGWFTTVYPVYVPASASDDLIDTVRRVKDYRRRILDNGRPYFAGRCLTAEGREAFGSHWPWEISFNYLGQYQQLERPDALLQPLESMAGEARGAGGIADVGHNAPRFGLFEISAVVVKGQLRFSFTFNKFMLHQERISNWISACDQNLRLITENLVRMSPEPTLSDFPLLELTEDRLQSMVKERLPQIGISAVDVEDAYPCSNMQEGLLLSQTKDSAYYAAVAIYEVKVQGGQTDSHCLAQAWQKVVNRHPALRTVFLENLSSDDGLYDQIVLRNFTAHVVRINCEDESEALAALKKQQSIPYDNGRHPPHRFSICQTSAGGVFCSLEISHTIMDGQSMSLLFRDLAQAYENQLREQGPLYSDYIAYLRSQPHDLGLDFWKSYLDGAEVCLFPALNDGISIEKQLCSKRLDFSSLSFSDLRNFCGDNGLTLSNLFHTAWALTLSCYIGSHDISFGYLTSARDASIIGVEDMVGPLINTLVCRVKFSETQSLLETLQHVQRDYMNSLPHRHTSLAEVQHALKLSGTALFNTALSYRKLPSQNGGTQPKITFIESAPIYDPTEYPVSINIEVSDDAAFIDLDYWTDHLSSGQADNVTSTFLHSLENIIFHSGKKLGNLDHISLRQREQILGWNVIPKKLNDCVHLKFAEQVQAQPDAPAICAFDGSFTYRELDILAENLAHYLVELGVGPEILVPTCFDKSCYTVIAMLAVLKAGGGCVPLDANHPKTALESRVEDSQARVVLASPTRAETFEDVVPDVVSVSWELLNELPALEGPACTTVQPENVAFVIFTSGSTGRPKGVILEHGAMVTSANAHGSNLGIQPGTRFLQFASYTFDNSLEEMFTTLSRGGCVCIPSEEQRMNNLAGAINELNANFMDLTPTVANLLNPADVPTIKGMALGGEALTKSVIDQWGTAVHLHGQYGPSEASINSAWKDFKDGGEPTNIGRAIGSVSWVVDPSNRNRLVPIGCKGELLIEGPILSRGYLNDREKTANAFIEGLEWAKDSKDSKRRFYCTGDLVRYNSDGEMMYLGRKDSQVKLNGQRIELGEIEHHLKLNLTADAQSAVELVTTGTQKPAKALAAFIFQPIESTTDEATILEMSDSFRATAKSLEVALSNALPAYYVPSLYIPLSTMPLTTSGKLDRKTLRTMAQALTEEQTAVYRLSGKSGRAPSTRVEKILSRVWESVLSLAPDSIGADDSFFRMGGDSIGAMRLVTSSCKEGVVLTVANIFQKPKLSDMALAAELISAVDQADNAQLDLEPFALLPNKKLISPILELVSSECDVSTDAVEDIYPCTQLQEGLIALSTREPGAYVAETIYRLPQDTDIERFRLAWQAVVQAEAILRTRIVYSEAHGFLQVVLRESICWNSAADLLEIKEEHRHLPVRNGAALTRYTIVGEGANTPYFIWTAHHAVYDGWSMPLLLSKVETCYREIQPFQLVAAPYAQFIKYLSSIDQEKSNEFWKSKLFESSAPQFPQLPHPSYQVQASNFLTHRAHVSRKSGTEFTLPCIIRAAWAFIIAMYTGLDDVVFGETNSGREAPVPGIEEILGPTIATLPIRMVIDRQKTVMEFLSEVQKQSAETLPYQFAGLQHIKKLSSDTAMACEFQNLLAINHASDGDENGLWNLQSTGTIGTNFFTYSLMASCTISRTEVEIEVHYDQNVIPTWFVQRFMHQFEFVLKRFNSAEALGEKIGDIAMLNPVDKETVWSWNSKPLKFINKSIHSMIYQEQVILRPSALAIDAWDFKATYRELDERTTRMASRLIALGVTPESYVPLCFEKSGWTVVAMLAVLKVGAAFVPLDPASPVSRLREIVSDVKAKLILCSPQYEKLCESIPAKAFSVGRAATERHPGRLYSLPCVQSNMAAYVIFTSGSTGKPKGTVIEHGSFVSNAAEFGPSFGITSTSRVLQFASYVFDASLIETLASLMVGACVCVPEESARTDNMAGVINDMRIDWAILTPSVIQLIQPSDVPQLSTLVLAGEAMSQQDLSTWSNKVVLMNGYGPSETSVVATINPKMTIDTNPANLGRAVGCRCWIAAKDNHHVLVPVGAVGELIIEGPLARGYLNNSQKTAESFVSNVRWAKETPAPGDLHERRFYKTGDLAKYNEDGTMLFLGRKDLQSKVRGQRLELGEVEHHLKTDPLVRNAIAVVPASGRCAKRLVGILCLQERHHRASQILETILPEAAAFHLTSIRNRLCERLPSYMVPSLWIAVEDFPLLPSGKSDRRRVLQWIEAMSDDVYRQISSLDQESKETEANETERKLQAIIGAVLNLPPKEVGLHQSFLHLGGDSISAMQVSGRCRSEGIGATVHDIIRSKSISQLAEKITLPQDVPQEKTQESDQPFDLAPIQQLFFKCVGDAHTHFNQSVVLRLTRKIEPGDMDNAIQALVNTHSMLRARFIKDEAGAWRQRIMKDTKKSYRFRTHQISGDVINQIQLIVQDSQTCFNILDGPVFAVDLFNIEDKYSQTVSLVAHHLVIDVVSWRILLEDLQALLNGSPIAPQSLSFQDWSKSQSKHTRQDSANTIFPFPDVPVVDLDYWGMTNQNNKHGDVVTSGFELSPKDSMLLLGAHDALATEPLDVFIAALLESFRKVFSNRPTPAIHNEGHGREPWDVKQDLSRTLGWFTTLLPIHLPVMLDEDTDIVSTIRWVKDLRGRVPQKGRPYFAYRILTEEGQRRFAGHWPAEVTFNYLGKMQQLERKDALLQPIEGITSSDVDPDVPRFALFEVTASVSQGSVKFSFSYNRYMKNQESIRNWISECQTCLQDAVERLLQLKPEPTLNDFKLMPLTYNGISKLALRLPQIGVDSLDDLEDAYPTSSMQQGLLLSQLKNPALYAYHSMFEVHSTETGQLVNTKRLAEAWQIVVRRHPALRTVFIESVTQKGRVDQVVLKERTPRTAWLKCDGEDIYAGLQEQSPINYSEMQPPHRITLCETSSGRVFCKLEISHAISDGGSIPILLRDLAQAYEGKLSTSGPLYSDYIAHVQWNSGEADINYWKVYLAGIEPCHLPILTDGKNAAKELRSLEVSLNKASELQAFCAKNGVTLSNVLQLVWALVLRCYIGTDEISFGYLSSGRDVPVRGIDDAVGCFINMLICRIDLADDLQIVRALEKIQGEFIDSMTHQNCSLAEVQHELQLPSLFNTAFTFQRRSLSRDPSKTALIFDVVEAKDPGEYAVSINADASETGVTVDFSYWTDRICQAQVSNMARTFQHVLTNIIQSQDPNLTIGELDYFSEGCRNQVMSWNNRLPESIDRCVHELIEQQALLRPLSTQAVCGWDASYTYQELNDLSQLLASHLISLGVSPEAYIPVLFEKSTWTIVAMLGIMKAGGAFVPLDPSHPSIRLKQLVKDVNSKIVLCSRKHQERASEIAETAFVVDGTMTRQLQSLSKAVSGSTVTPSNTAYIIFTSGTTGTPKGTMVEHAAFCTSATEHTKAMNLCSTSRVLQFASYTFDASVMEILSTLIVGGCVCVPNEEERLNDIPGAIGRLGVNWALLTPSVANTLKPDSVPGLRVLVTGGEAMSADHIKKWSGKVSSEQGRVEYRMLLNAYGPSETSVIATTSLKVDNRGNMLNEDAGNIGFATGGRCWIVHPRNHDKLMPIGSVGELVVEGKITARGYLRDEQKTTKAFISNPAWTTKIMPESGHFGTQRMYKTGDLVRYNSEGSFSFISRKDTQIKLNGQRIELGEIEHHVKAKLPPNVQSAVELVAPANRASTKALCVFFCTDENESGSPTSVLRAELSKLDNSDDILLPMSDNSYSIAKTLENSLAGALPSYMIPSLFVPTVKMPWTSSGKLDRHRLRNMIQSLPREVIAPYRLAYSSKKRAPTTEMETKLQRLWCTILNLQPSSVGLEDSFFRLGGDSVAAMRLVAAAHAEQIDISVVNIFREPRLSDMATICTSLARESQAQPLENRFELLKGSQSITNIIDELAEQCRIGKDLIQDAYPASSLQEAFIALTIKQPGAYVMQNVFALGLSVDIPKFKAAWQKAVDDLDILRTRIVHTKSATFVQVVLHEDSIVWHKARTLSETSGDTLRLPSHNGGALTRYTIVKDRDPKDRYFVWTIHHSLYDGWSMPLILKRVEQIYLEGTSHIPSFSYSAFVNYLIETNTQTSAQHWKDKLEGAAPTKFPQRSHSTSSREPTGRTLNYIAQITRNSNTDITVPTIIRAAWAMVIAAHTGSDDVVFGETLAGRDIPVTGITEIYGPTLTTIPNRIKIDRQSKVSSFLQELLRSSTENIPHQHAGLAAIKRLSPDASAACDFQNLLVIQAGEGPTEESLWKPQPNGAISNFFTYPLVVECRTEDTTIDIDAHFDESVISSWQIQHLLYQFESVLKQLNTVNTVSDVNVFSNHDFEMVQRWNNYQPILVDETADALFEKQALAQPNAQAICAHDGDFTYRELREHALRLAHCLNKLGVGPEGLVPLCVDKSKWTIVAIMGILMCGAGYVPLDTKHPISRHRQIVDDVKARVLLCSPSHKQNYSEIVDTVITVDGESMARLPAVYTTLPVRAPSRNPIYVIYTSGSTGKPKGVVVEHRAFCTSSAAIQKVLNIKSTSRVFQFSSLVFDVSAMEILIALNYGATVCVPSEDAKTRDVAGAITSLKATWAFLTPSVANIIESPAAVPTLETLVVGGEAMTPETVTKWADHLELINGYGPTEAAIISVANPNVSKQKDSTNIGWLLRSGRSWIVDPMDHQKLSPIGSIGELCIEGPLLAREYLNNKEKTAEVFFENPAWMKFFSTDKEHRRLYKTGDLVRYNPDGSLVYLGRKDNQVKLNGQRMELGEIEHQLQEDDAVRHAVVVMPKTGPCKHRLVATLSLNDGLITPGTGGCELVDKGRQTDIARTQMVKIRSRLVDRLPPYMVPATWAIVKAIPTLVSSKLDRKQVAAWTERMDEETYQRIMSMDADDEFSSAPATPTTKLLQQIWSRVLNIPLDEVKLNRSWLALGGDSITAMQVIAHCRKEKINLSLHEILRSKSVAQLAHCVRASSSDQTKHASEQIDQLFDLSPIQQLYFQSCGGQKGGSHFNQSFTLAITRRIEVSRLMEALNSIVTRHSMLRARFRKNDLGTWQQIIVGSIRQSYHVEVQEVERVRDIPTFISQSQRSLNIEEGPLFRASLFNVQEHNQILSMVAHHLVVDVMSWRIIIADLQDILESESPASVDKPLPFQTWCAKQTEHTRRQKANDRASSRLPFEIQSTDLAFWGMEKCSNIYADVEYDSFLVDEGLSEMALNNHQALRTEPLDIFLAAIAHSFSRVFVNRDTPAIFNEGHGREPWEFSNLDLSGTVGWFTSIFPVYVPIAENEDDVIETVKRMKDIRRRIPGNGRPYFAYRYLTEEGKREYGHHMPMEILFNYLGKMQQLEQDDSLFQQVQFAEEDDSKISDVGANTSRLALFEISASVIRNRIQFTFMYNRQMRNQKGIRRWVAECQQTLAEIARSLADIQEPEPTLSDFPLLPLESYDRLKRMTSETFPAAGITKFSEVEDIYPSSPMQEGMLLSQLRVPNSYLFHSTFEVKSQDGVGIDVLRLAKAWQKVADRHPALRTIFVDSVCRGGVFDQIVIKHADSGVILIECDDAEVFARLDAVKLIETNYKRQPRLPHQLTICRTKSGKVFFKMEINHAVIDGGSQAVIVRDFAAAYDDRLPEGSGPPYSDYIKYLRNQPPNADIKYWKTYLEGIQPCHFPILCQEPVTERRQSSVVIEFDRFSELQGLCERSNVTLSNVMLAAWAIVLRIYTGSSDVCYGYLASGRDVPINDIQDTVGAFINMLVCRVNFSSPVSLLETFKKVQHDFIESLPYQHCSLAKVQHDLNLSGKTLFNTAVSIQNHTPSADADELSTTFEQLSGYDPSEYAVTVNIETGRNDEGVLFRYWTDVISDADATKLAITMSKVLSNIASSPEQTIGELDVAISTEKQDSTIQKEQQDPVTQTEQQVSPSQHTSPPRQIKQGDIPATPDWSSLIRSIVNEVVPEVLDQMFQKGKLTPYNDPAREMVGMISRRASQALRGGQLKELRAAVESGARRMSNAENRINIAADMVAAAGSVPPNLVERKLLSLWSELLDMVEDSIGKDDSFFQLGGDSIIAMRLVGAAREEGLSMTVADVFRNPTFADMARVVRVAGEVIDQVITNQTNVDTNASQAQRQTQGEESQSSVKRDWNVPQVTISKSDNDVRELGEVAAAQQAFGKWGGFTERPTSHLSDRSPSEEHTGSTIEEDLYRAFSLLSGSNPDSNGGVDSFLQSSIVPKVQVFRGGIIDALPVTDFQALAITGALLESKWMLNYFYLDGNGPLDLKKLKQSAFRLVQAFDIMRTVFVPYGDRFLQVILRKLQPEFVVHETELDLDEFTAQLQQRDRENGPRLGETFVQFTVAKRKGTDHHRIFMRLSHAQYDGVCMPKIFGALQAGYNGQPIPSAPTFSNYVRESAGSVSRNHYNYWKGLLYGSKMTEIVRHEGPDYQRTAGETTTIKQTVRVASLSCVNITPATVIKAAWSSVLAQITGESDIVFGHVISGRNTCVPGVENIIGPCLNMVPVRVRFQSVWTVLDLLRFVQDQQVANMPFEALGFREITKHCTDWPDWTNFSSVLQHQNIDRDATLQLGETSYKVAAAGSQEEFADFTVVSSPQGGDQVEISLTFSEHNAIAPRYAQNVLSMLATTASSFAENPHKSLPSPAEIAAIKRSPLGSENKSSESLRCLSVPDNMNGLNHSEILVISETLRGAWRQILRDEKGQFVTPDLNSSFFELGGDIMGLVQVASLLDQEGFKVRVEDLIDHPILLEQVALLSLQVAQEKEKETASPWGIRVPRWPEQPSEQEKVQKKGLNVFLVKSVGLARKFAARRRARAVEVAGQ</sequence>
<dbReference type="OrthoDB" id="416786at2759"/>
<feature type="region of interest" description="Disordered" evidence="5">
    <location>
        <begin position="6288"/>
        <end position="6328"/>
    </location>
</feature>
<dbReference type="FunFam" id="3.30.559.30:FF:000002">
    <property type="entry name" value="Nonribosomal peptide synthase Pes1"/>
    <property type="match status" value="3"/>
</dbReference>
<feature type="compositionally biased region" description="Polar residues" evidence="5">
    <location>
        <begin position="6507"/>
        <end position="6525"/>
    </location>
</feature>
<evidence type="ECO:0000259" key="6">
    <source>
        <dbReference type="PROSITE" id="PS50075"/>
    </source>
</evidence>
<gene>
    <name evidence="7" type="ORF">AOQ84DRAFT_289697</name>
</gene>
<dbReference type="FunFam" id="3.30.559.30:FF:000003">
    <property type="entry name" value="Nonribosomal peptide synthase SidD"/>
    <property type="match status" value="2"/>
</dbReference>
<dbReference type="FunFam" id="3.30.559.10:FF:000016">
    <property type="entry name" value="Nonribosomal peptide synthase Pes1"/>
    <property type="match status" value="3"/>
</dbReference>
<comment type="similarity">
    <text evidence="4">Belongs to the NRP synthetase family.</text>
</comment>
<dbReference type="Pfam" id="PF00668">
    <property type="entry name" value="Condensation"/>
    <property type="match status" value="9"/>
</dbReference>
<dbReference type="FunFam" id="1.10.1200.10:FF:000005">
    <property type="entry name" value="Nonribosomal peptide synthetase 1"/>
    <property type="match status" value="3"/>
</dbReference>
<feature type="compositionally biased region" description="Basic and acidic residues" evidence="5">
    <location>
        <begin position="6567"/>
        <end position="6581"/>
    </location>
</feature>
<dbReference type="InterPro" id="IPR020845">
    <property type="entry name" value="AMP-binding_CS"/>
</dbReference>
<dbReference type="FunFam" id="3.40.50.980:FF:000001">
    <property type="entry name" value="Non-ribosomal peptide synthetase"/>
    <property type="match status" value="3"/>
</dbReference>
<reference evidence="7 8" key="1">
    <citation type="journal article" date="2016" name="Nat. Commun.">
        <title>Ectomycorrhizal ecology is imprinted in the genome of the dominant symbiotic fungus Cenococcum geophilum.</title>
        <authorList>
            <consortium name="DOE Joint Genome Institute"/>
            <person name="Peter M."/>
            <person name="Kohler A."/>
            <person name="Ohm R.A."/>
            <person name="Kuo A."/>
            <person name="Krutzmann J."/>
            <person name="Morin E."/>
            <person name="Arend M."/>
            <person name="Barry K.W."/>
            <person name="Binder M."/>
            <person name="Choi C."/>
            <person name="Clum A."/>
            <person name="Copeland A."/>
            <person name="Grisel N."/>
            <person name="Haridas S."/>
            <person name="Kipfer T."/>
            <person name="LaButti K."/>
            <person name="Lindquist E."/>
            <person name="Lipzen A."/>
            <person name="Maire R."/>
            <person name="Meier B."/>
            <person name="Mihaltcheva S."/>
            <person name="Molinier V."/>
            <person name="Murat C."/>
            <person name="Poggeler S."/>
            <person name="Quandt C.A."/>
            <person name="Sperisen C."/>
            <person name="Tritt A."/>
            <person name="Tisserant E."/>
            <person name="Crous P.W."/>
            <person name="Henrissat B."/>
            <person name="Nehls U."/>
            <person name="Egli S."/>
            <person name="Spatafora J.W."/>
            <person name="Grigoriev I.V."/>
            <person name="Martin F.M."/>
        </authorList>
    </citation>
    <scope>NUCLEOTIDE SEQUENCE [LARGE SCALE GENOMIC DNA]</scope>
    <source>
        <strain evidence="7 8">CBS 207.34</strain>
    </source>
</reference>
<dbReference type="InterPro" id="IPR023213">
    <property type="entry name" value="CAT-like_dom_sf"/>
</dbReference>
<dbReference type="SUPFAM" id="SSF56801">
    <property type="entry name" value="Acetyl-CoA synthetase-like"/>
    <property type="match status" value="4"/>
</dbReference>
<feature type="region of interest" description="Disordered" evidence="5">
    <location>
        <begin position="4507"/>
        <end position="4528"/>
    </location>
</feature>
<dbReference type="Proteomes" id="UP000250140">
    <property type="component" value="Unassembled WGS sequence"/>
</dbReference>
<keyword evidence="8" id="KW-1185">Reference proteome</keyword>
<evidence type="ECO:0000256" key="2">
    <source>
        <dbReference type="ARBA" id="ARBA00022553"/>
    </source>
</evidence>
<dbReference type="Gene3D" id="3.30.559.10">
    <property type="entry name" value="Chloramphenicol acetyltransferase-like domain"/>
    <property type="match status" value="9"/>
</dbReference>
<dbReference type="InterPro" id="IPR009081">
    <property type="entry name" value="PP-bd_ACP"/>
</dbReference>
<feature type="domain" description="Carrier" evidence="6">
    <location>
        <begin position="1567"/>
        <end position="1643"/>
    </location>
</feature>
<dbReference type="InterPro" id="IPR045851">
    <property type="entry name" value="AMP-bd_C_sf"/>
</dbReference>
<dbReference type="InterPro" id="IPR000873">
    <property type="entry name" value="AMP-dep_synth/lig_dom"/>
</dbReference>
<feature type="region of interest" description="Disordered" evidence="5">
    <location>
        <begin position="6564"/>
        <end position="6583"/>
    </location>
</feature>
<dbReference type="NCBIfam" id="NF003417">
    <property type="entry name" value="PRK04813.1"/>
    <property type="match status" value="4"/>
</dbReference>
<dbReference type="PANTHER" id="PTHR45398:SF1">
    <property type="entry name" value="ENZYME, PUTATIVE (JCVI)-RELATED"/>
    <property type="match status" value="1"/>
</dbReference>
<dbReference type="Gene3D" id="1.10.1200.10">
    <property type="entry name" value="ACP-like"/>
    <property type="match status" value="7"/>
</dbReference>